<dbReference type="InterPro" id="IPR017871">
    <property type="entry name" value="ABC_transporter-like_CS"/>
</dbReference>
<keyword evidence="3 10" id="KW-0812">Transmembrane</keyword>
<dbReference type="PANTHER" id="PTHR24223">
    <property type="entry name" value="ATP-BINDING CASSETTE SUB-FAMILY C"/>
    <property type="match status" value="1"/>
</dbReference>
<comment type="caution">
    <text evidence="13">The sequence shown here is derived from an EMBL/GenBank/DDBJ whole genome shotgun (WGS) entry which is preliminary data.</text>
</comment>
<feature type="domain" description="ABC transmembrane type-1" evidence="12">
    <location>
        <begin position="145"/>
        <end position="253"/>
    </location>
</feature>
<feature type="transmembrane region" description="Helical" evidence="10">
    <location>
        <begin position="899"/>
        <end position="929"/>
    </location>
</feature>
<feature type="domain" description="ABC transmembrane type-1" evidence="12">
    <location>
        <begin position="644"/>
        <end position="966"/>
    </location>
</feature>
<feature type="transmembrane region" description="Helical" evidence="10">
    <location>
        <begin position="7"/>
        <end position="30"/>
    </location>
</feature>
<evidence type="ECO:0000259" key="12">
    <source>
        <dbReference type="PROSITE" id="PS50929"/>
    </source>
</evidence>
<dbReference type="PROSITE" id="PS00211">
    <property type="entry name" value="ABC_TRANSPORTER_1"/>
    <property type="match status" value="2"/>
</dbReference>
<reference evidence="13 14" key="1">
    <citation type="journal article" date="2018" name="MBio">
        <title>Comparative Genomics Reveals the Core Gene Toolbox for the Fungus-Insect Symbiosis.</title>
        <authorList>
            <person name="Wang Y."/>
            <person name="Stata M."/>
            <person name="Wang W."/>
            <person name="Stajich J.E."/>
            <person name="White M.M."/>
            <person name="Moncalvo J.M."/>
        </authorList>
    </citation>
    <scope>NUCLEOTIDE SEQUENCE [LARGE SCALE GENOMIC DNA]</scope>
    <source>
        <strain evidence="13 14">SC-DP-2</strain>
    </source>
</reference>
<feature type="transmembrane region" description="Helical" evidence="10">
    <location>
        <begin position="642"/>
        <end position="668"/>
    </location>
</feature>
<sequence>MNDKTHILISIIWEILFLTIALVSQSFSFFDSYLKKSVSGLQTFSFLLTILIFFFVGSSNLLPVQIRKTPIPLNFEFKGNVYTSNDQLPRTPEHGASFFSLLTFHWLQNLMDFANKSKLEYINLYKLSDPDLPINSWTSIYSISDKRLAAIAEMIYGIKAIKLFGWESKFISKIETLRNRQLEKLWLSCKLSTVNWFFLNLTPLLVIISVFWVYTAILGNKITAEVAFTALSIFKILKSAFENVPYIFLQITTGKVSIDRIDSYLKQPEIQLLSDRCAQVDPIPFIGFRNATLQWAIKDKSNDGATSGAPTNNEGLHLVDSEQPLLIEQSRDYGSISTPLPSSPSFFKLLKINLTFPIGRLSMISGPVGSGKSSILRALLGEMILTDGYIYIPMNMEKSGIANAAYVPQEAWLRNASIRDNILFGQEYNQEKYENVLFSTALKSDLRTLENGDMTIVGERGVSLSGGQKQRVSLARALYSKASTIIIDDCISAVDSHTASHILKHCFSNNELTRGKTVIVATNHTQLFLPLVDYVVLVKGGVIVSEGTQAEVLSSQEFSQLISLSSKKSDNHKKYAGKINTKPNVDYVLQNYNQTEDFHNSQQKYSHLQSSTGDEAVEERNYGRVKFKTWKTYYDALGGKRFVIISVLFAAISVAISVFHSFWVTIWVNVMEKTNLWISQKFLVQKLIQFPAFLKTYDWPHLLSIGYTYTARFQAILDENPSMYYLKMYILIGLIECAVRQFVYFYFFLGSLRASAKLHRDILQSVIHAKQSFFDKTPLGQIVNRFSRDIQKIDEGTSEFMGFWLFEFLNTLSVIFIIAVVVPPFLIVGFIMSSYYVFIASRYLNATRELKRMEANSLSPLLSLFSEIIPGITSIRAYSKQRDYIEEVMKRMDNHNRPYYLLWAANRWLCIYTDSAGVLVSFITALVVIYNRDSIGPGLAGFTLSYSFGFSMSLMWVIRYFSDIELSLNSVERISQYIGSSLPQEAPNVIPENRPPASWPSKGELIVENLSVRYSSESLVLQNLNFSIRGGEKVGIVGRTGAGKSTLVHTLLRLVEPEFGSKIMLDKVNLLEIGLEDLRRNITIIPQDPVLFAGTIRYNLDLFDEYSDEEVWDALYQAHLVNRSTPSKPAVFAEEAELSRLNNSIGSMNRIENNSDFVSDNNSPQFGEDDSNNSKLQLKSLSNTSINELDNNSTSDSGVEKRSDFDQKSHSRRQEFPFGSLSDMVNEGGSNLSLGQRQLVALSRALLRKSKLVIFDEATASVDFETDQKIQTTIRGTGFGNGTMLVIAHRLKSIMDFDRILLFDKGKIAGFGTPFELITTNELFQTICEMSNEFDLLYSIAHNQHKLTSGKE</sequence>
<dbReference type="CDD" id="cd18604">
    <property type="entry name" value="ABC_6TM_VMR1_D2_like"/>
    <property type="match status" value="1"/>
</dbReference>
<evidence type="ECO:0000259" key="11">
    <source>
        <dbReference type="PROSITE" id="PS50893"/>
    </source>
</evidence>
<dbReference type="Pfam" id="PF00005">
    <property type="entry name" value="ABC_tran"/>
    <property type="match status" value="2"/>
</dbReference>
<dbReference type="InterPro" id="IPR027417">
    <property type="entry name" value="P-loop_NTPase"/>
</dbReference>
<dbReference type="CDD" id="cd03244">
    <property type="entry name" value="ABCC_MRP_domain2"/>
    <property type="match status" value="1"/>
</dbReference>
<keyword evidence="7 10" id="KW-1133">Transmembrane helix</keyword>
<name>A0A2T9Y2E4_9FUNG</name>
<feature type="transmembrane region" description="Helical" evidence="10">
    <location>
        <begin position="42"/>
        <end position="62"/>
    </location>
</feature>
<dbReference type="SUPFAM" id="SSF52540">
    <property type="entry name" value="P-loop containing nucleoside triphosphate hydrolases"/>
    <property type="match status" value="2"/>
</dbReference>
<evidence type="ECO:0000256" key="1">
    <source>
        <dbReference type="ARBA" id="ARBA00004141"/>
    </source>
</evidence>
<evidence type="ECO:0000256" key="3">
    <source>
        <dbReference type="ARBA" id="ARBA00022692"/>
    </source>
</evidence>
<keyword evidence="2" id="KW-0813">Transport</keyword>
<feature type="transmembrane region" description="Helical" evidence="10">
    <location>
        <begin position="194"/>
        <end position="214"/>
    </location>
</feature>
<feature type="compositionally biased region" description="Low complexity" evidence="9">
    <location>
        <begin position="1173"/>
        <end position="1185"/>
    </location>
</feature>
<feature type="transmembrane region" description="Helical" evidence="10">
    <location>
        <begin position="808"/>
        <end position="838"/>
    </location>
</feature>
<evidence type="ECO:0000256" key="6">
    <source>
        <dbReference type="ARBA" id="ARBA00022840"/>
    </source>
</evidence>
<dbReference type="InterPro" id="IPR011527">
    <property type="entry name" value="ABC1_TM_dom"/>
</dbReference>
<dbReference type="SMART" id="SM00382">
    <property type="entry name" value="AAA"/>
    <property type="match status" value="2"/>
</dbReference>
<keyword evidence="8 10" id="KW-0472">Membrane</keyword>
<dbReference type="PROSITE" id="PS50893">
    <property type="entry name" value="ABC_TRANSPORTER_2"/>
    <property type="match status" value="2"/>
</dbReference>
<evidence type="ECO:0000256" key="10">
    <source>
        <dbReference type="SAM" id="Phobius"/>
    </source>
</evidence>
<dbReference type="EMBL" id="MBFS01003467">
    <property type="protein sequence ID" value="PVU86529.1"/>
    <property type="molecule type" value="Genomic_DNA"/>
</dbReference>
<dbReference type="GO" id="GO:0005524">
    <property type="term" value="F:ATP binding"/>
    <property type="evidence" value="ECO:0007669"/>
    <property type="project" value="UniProtKB-KW"/>
</dbReference>
<dbReference type="PANTHER" id="PTHR24223:SF353">
    <property type="entry name" value="ABC TRANSPORTER ATP-BINDING PROTEIN_PERMEASE VMR1-RELATED"/>
    <property type="match status" value="1"/>
</dbReference>
<comment type="subcellular location">
    <subcellularLocation>
        <location evidence="1">Membrane</location>
        <topology evidence="1">Multi-pass membrane protein</topology>
    </subcellularLocation>
</comment>
<feature type="compositionally biased region" description="Polar residues" evidence="9">
    <location>
        <begin position="1186"/>
        <end position="1197"/>
    </location>
</feature>
<dbReference type="GO" id="GO:0016887">
    <property type="term" value="F:ATP hydrolysis activity"/>
    <property type="evidence" value="ECO:0007669"/>
    <property type="project" value="InterPro"/>
</dbReference>
<dbReference type="Gene3D" id="3.40.50.300">
    <property type="entry name" value="P-loop containing nucleotide triphosphate hydrolases"/>
    <property type="match status" value="2"/>
</dbReference>
<dbReference type="STRING" id="133381.A0A2T9Y2E4"/>
<gene>
    <name evidence="13" type="ORF">BB560_006685</name>
</gene>
<dbReference type="Pfam" id="PF00664">
    <property type="entry name" value="ABC_membrane"/>
    <property type="match status" value="2"/>
</dbReference>
<dbReference type="GO" id="GO:0016020">
    <property type="term" value="C:membrane"/>
    <property type="evidence" value="ECO:0007669"/>
    <property type="project" value="UniProtKB-SubCell"/>
</dbReference>
<evidence type="ECO:0000256" key="9">
    <source>
        <dbReference type="SAM" id="MobiDB-lite"/>
    </source>
</evidence>
<keyword evidence="6" id="KW-0067">ATP-binding</keyword>
<dbReference type="InterPro" id="IPR003439">
    <property type="entry name" value="ABC_transporter-like_ATP-bd"/>
</dbReference>
<dbReference type="Proteomes" id="UP000245609">
    <property type="component" value="Unassembled WGS sequence"/>
</dbReference>
<keyword evidence="4" id="KW-0677">Repeat</keyword>
<dbReference type="InterPro" id="IPR003593">
    <property type="entry name" value="AAA+_ATPase"/>
</dbReference>
<feature type="compositionally biased region" description="Polar residues" evidence="9">
    <location>
        <begin position="1152"/>
        <end position="1165"/>
    </location>
</feature>
<dbReference type="PROSITE" id="PS50929">
    <property type="entry name" value="ABC_TM1F"/>
    <property type="match status" value="2"/>
</dbReference>
<feature type="transmembrane region" description="Helical" evidence="10">
    <location>
        <begin position="728"/>
        <end position="749"/>
    </location>
</feature>
<evidence type="ECO:0000313" key="14">
    <source>
        <dbReference type="Proteomes" id="UP000245609"/>
    </source>
</evidence>
<dbReference type="FunFam" id="3.40.50.300:FF:000997">
    <property type="entry name" value="Multidrug resistance-associated protein 1"/>
    <property type="match status" value="1"/>
</dbReference>
<evidence type="ECO:0000256" key="5">
    <source>
        <dbReference type="ARBA" id="ARBA00022741"/>
    </source>
</evidence>
<dbReference type="InterPro" id="IPR050173">
    <property type="entry name" value="ABC_transporter_C-like"/>
</dbReference>
<feature type="region of interest" description="Disordered" evidence="9">
    <location>
        <begin position="1152"/>
        <end position="1221"/>
    </location>
</feature>
<organism evidence="13 14">
    <name type="scientific">Smittium megazygosporum</name>
    <dbReference type="NCBI Taxonomy" id="133381"/>
    <lineage>
        <taxon>Eukaryota</taxon>
        <taxon>Fungi</taxon>
        <taxon>Fungi incertae sedis</taxon>
        <taxon>Zoopagomycota</taxon>
        <taxon>Kickxellomycotina</taxon>
        <taxon>Harpellomycetes</taxon>
        <taxon>Harpellales</taxon>
        <taxon>Legeriomycetaceae</taxon>
        <taxon>Smittium</taxon>
    </lineage>
</organism>
<evidence type="ECO:0000256" key="4">
    <source>
        <dbReference type="ARBA" id="ARBA00022737"/>
    </source>
</evidence>
<feature type="domain" description="ABC transporter" evidence="11">
    <location>
        <begin position="1005"/>
        <end position="1330"/>
    </location>
</feature>
<feature type="transmembrane region" description="Helical" evidence="10">
    <location>
        <begin position="935"/>
        <end position="958"/>
    </location>
</feature>
<dbReference type="SUPFAM" id="SSF90123">
    <property type="entry name" value="ABC transporter transmembrane region"/>
    <property type="match status" value="2"/>
</dbReference>
<evidence type="ECO:0000256" key="2">
    <source>
        <dbReference type="ARBA" id="ARBA00022448"/>
    </source>
</evidence>
<proteinExistence type="predicted"/>
<keyword evidence="14" id="KW-1185">Reference proteome</keyword>
<evidence type="ECO:0000256" key="7">
    <source>
        <dbReference type="ARBA" id="ARBA00022989"/>
    </source>
</evidence>
<dbReference type="GO" id="GO:0140359">
    <property type="term" value="F:ABC-type transporter activity"/>
    <property type="evidence" value="ECO:0007669"/>
    <property type="project" value="InterPro"/>
</dbReference>
<dbReference type="CDD" id="cd03250">
    <property type="entry name" value="ABCC_MRP_domain1"/>
    <property type="match status" value="1"/>
</dbReference>
<protein>
    <submittedName>
        <fullName evidence="13">Uncharacterized protein</fullName>
    </submittedName>
</protein>
<keyword evidence="5" id="KW-0547">Nucleotide-binding</keyword>
<feature type="compositionally biased region" description="Basic and acidic residues" evidence="9">
    <location>
        <begin position="1198"/>
        <end position="1215"/>
    </location>
</feature>
<feature type="domain" description="ABC transporter" evidence="11">
    <location>
        <begin position="328"/>
        <end position="565"/>
    </location>
</feature>
<dbReference type="InterPro" id="IPR036640">
    <property type="entry name" value="ABC1_TM_sf"/>
</dbReference>
<feature type="transmembrane region" description="Helical" evidence="10">
    <location>
        <begin position="858"/>
        <end position="878"/>
    </location>
</feature>
<dbReference type="OrthoDB" id="6500128at2759"/>
<evidence type="ECO:0000313" key="13">
    <source>
        <dbReference type="EMBL" id="PVU86529.1"/>
    </source>
</evidence>
<evidence type="ECO:0000256" key="8">
    <source>
        <dbReference type="ARBA" id="ARBA00023136"/>
    </source>
</evidence>
<accession>A0A2T9Y2E4</accession>
<dbReference type="Gene3D" id="1.20.1560.10">
    <property type="entry name" value="ABC transporter type 1, transmembrane domain"/>
    <property type="match status" value="2"/>
</dbReference>